<sequence length="41" mass="4309">MYVTTGGYVMHNVQGVRLVVLVCLADPAGRCRGGEEGALES</sequence>
<accession>A0A653CV03</accession>
<evidence type="ECO:0000313" key="2">
    <source>
        <dbReference type="Proteomes" id="UP000410492"/>
    </source>
</evidence>
<organism evidence="1 2">
    <name type="scientific">Callosobruchus maculatus</name>
    <name type="common">Southern cowpea weevil</name>
    <name type="synonym">Pulse bruchid</name>
    <dbReference type="NCBI Taxonomy" id="64391"/>
    <lineage>
        <taxon>Eukaryota</taxon>
        <taxon>Metazoa</taxon>
        <taxon>Ecdysozoa</taxon>
        <taxon>Arthropoda</taxon>
        <taxon>Hexapoda</taxon>
        <taxon>Insecta</taxon>
        <taxon>Pterygota</taxon>
        <taxon>Neoptera</taxon>
        <taxon>Endopterygota</taxon>
        <taxon>Coleoptera</taxon>
        <taxon>Polyphaga</taxon>
        <taxon>Cucujiformia</taxon>
        <taxon>Chrysomeloidea</taxon>
        <taxon>Chrysomelidae</taxon>
        <taxon>Bruchinae</taxon>
        <taxon>Bruchini</taxon>
        <taxon>Callosobruchus</taxon>
    </lineage>
</organism>
<gene>
    <name evidence="1" type="ORF">CALMAC_LOCUS12123</name>
</gene>
<dbReference type="EMBL" id="CAACVG010009009">
    <property type="protein sequence ID" value="VEN51755.1"/>
    <property type="molecule type" value="Genomic_DNA"/>
</dbReference>
<keyword evidence="2" id="KW-1185">Reference proteome</keyword>
<evidence type="ECO:0000313" key="1">
    <source>
        <dbReference type="EMBL" id="VEN51755.1"/>
    </source>
</evidence>
<dbReference type="AlphaFoldDB" id="A0A653CV03"/>
<dbReference type="Proteomes" id="UP000410492">
    <property type="component" value="Unassembled WGS sequence"/>
</dbReference>
<proteinExistence type="predicted"/>
<name>A0A653CV03_CALMS</name>
<reference evidence="1 2" key="1">
    <citation type="submission" date="2019-01" db="EMBL/GenBank/DDBJ databases">
        <authorList>
            <person name="Sayadi A."/>
        </authorList>
    </citation>
    <scope>NUCLEOTIDE SEQUENCE [LARGE SCALE GENOMIC DNA]</scope>
</reference>
<protein>
    <submittedName>
        <fullName evidence="1">Uncharacterized protein</fullName>
    </submittedName>
</protein>